<keyword evidence="1" id="KW-0472">Membrane</keyword>
<feature type="transmembrane region" description="Helical" evidence="1">
    <location>
        <begin position="74"/>
        <end position="94"/>
    </location>
</feature>
<protein>
    <submittedName>
        <fullName evidence="2">Uncharacterized protein</fullName>
    </submittedName>
</protein>
<reference evidence="2 3" key="1">
    <citation type="submission" date="2020-07" db="EMBL/GenBank/DDBJ databases">
        <title>Sequencing the genomes of 1000 actinobacteria strains.</title>
        <authorList>
            <person name="Klenk H.-P."/>
        </authorList>
    </citation>
    <scope>NUCLEOTIDE SEQUENCE [LARGE SCALE GENOMIC DNA]</scope>
    <source>
        <strain evidence="2 3">DSM 15664</strain>
    </source>
</reference>
<dbReference type="RefSeq" id="WP_179442189.1">
    <property type="nucleotide sequence ID" value="NZ_BAAALK010000002.1"/>
</dbReference>
<sequence>MRETPAEPGPLIRRGSLLFGVGFLLASVASMISLLDLSGQGDPAGLRVLLPVVFAAASAGSFAAGGYLGTAVVSGFGCVALYVALIFGATLFFGP</sequence>
<evidence type="ECO:0000313" key="2">
    <source>
        <dbReference type="EMBL" id="NYJ17499.1"/>
    </source>
</evidence>
<dbReference type="EMBL" id="JACCFQ010000001">
    <property type="protein sequence ID" value="NYJ17499.1"/>
    <property type="molecule type" value="Genomic_DNA"/>
</dbReference>
<proteinExistence type="predicted"/>
<comment type="caution">
    <text evidence="2">The sequence shown here is derived from an EMBL/GenBank/DDBJ whole genome shotgun (WGS) entry which is preliminary data.</text>
</comment>
<keyword evidence="1" id="KW-1133">Transmembrane helix</keyword>
<organism evidence="2 3">
    <name type="scientific">Nesterenkonia sandarakina</name>
    <dbReference type="NCBI Taxonomy" id="272918"/>
    <lineage>
        <taxon>Bacteria</taxon>
        <taxon>Bacillati</taxon>
        <taxon>Actinomycetota</taxon>
        <taxon>Actinomycetes</taxon>
        <taxon>Micrococcales</taxon>
        <taxon>Micrococcaceae</taxon>
        <taxon>Nesterenkonia</taxon>
    </lineage>
</organism>
<evidence type="ECO:0000313" key="3">
    <source>
        <dbReference type="Proteomes" id="UP000560069"/>
    </source>
</evidence>
<evidence type="ECO:0000256" key="1">
    <source>
        <dbReference type="SAM" id="Phobius"/>
    </source>
</evidence>
<dbReference type="AlphaFoldDB" id="A0A7Z0E9N7"/>
<feature type="transmembrane region" description="Helical" evidence="1">
    <location>
        <begin position="49"/>
        <end position="68"/>
    </location>
</feature>
<keyword evidence="1" id="KW-0812">Transmembrane</keyword>
<name>A0A7Z0E9N7_9MICC</name>
<keyword evidence="3" id="KW-1185">Reference proteome</keyword>
<feature type="transmembrane region" description="Helical" evidence="1">
    <location>
        <begin position="17"/>
        <end position="37"/>
    </location>
</feature>
<gene>
    <name evidence="2" type="ORF">HNR11_002033</name>
</gene>
<dbReference type="Proteomes" id="UP000560069">
    <property type="component" value="Unassembled WGS sequence"/>
</dbReference>
<accession>A0A7Z0E9N7</accession>